<name>N1QBC0_PSEFD</name>
<dbReference type="RefSeq" id="XP_007922027.1">
    <property type="nucleotide sequence ID" value="XM_007923836.1"/>
</dbReference>
<reference evidence="1 2" key="1">
    <citation type="journal article" date="2012" name="PLoS Pathog.">
        <title>Diverse lifestyles and strategies of plant pathogenesis encoded in the genomes of eighteen Dothideomycetes fungi.</title>
        <authorList>
            <person name="Ohm R.A."/>
            <person name="Feau N."/>
            <person name="Henrissat B."/>
            <person name="Schoch C.L."/>
            <person name="Horwitz B.A."/>
            <person name="Barry K.W."/>
            <person name="Condon B.J."/>
            <person name="Copeland A.C."/>
            <person name="Dhillon B."/>
            <person name="Glaser F."/>
            <person name="Hesse C.N."/>
            <person name="Kosti I."/>
            <person name="LaButti K."/>
            <person name="Lindquist E.A."/>
            <person name="Lucas S."/>
            <person name="Salamov A.A."/>
            <person name="Bradshaw R.E."/>
            <person name="Ciuffetti L."/>
            <person name="Hamelin R.C."/>
            <person name="Kema G.H.J."/>
            <person name="Lawrence C."/>
            <person name="Scott J.A."/>
            <person name="Spatafora J.W."/>
            <person name="Turgeon B.G."/>
            <person name="de Wit P.J.G.M."/>
            <person name="Zhong S."/>
            <person name="Goodwin S.B."/>
            <person name="Grigoriev I.V."/>
        </authorList>
    </citation>
    <scope>NUCLEOTIDE SEQUENCE [LARGE SCALE GENOMIC DNA]</scope>
    <source>
        <strain evidence="1 2">CIRAD86</strain>
    </source>
</reference>
<dbReference type="HOGENOM" id="CLU_3107426_0_0_1"/>
<protein>
    <submittedName>
        <fullName evidence="1">Uncharacterized protein</fullName>
    </submittedName>
</protein>
<sequence length="51" mass="5686">MRSPCEEMFAVVSHATEMQLLVVMRLRVGLHVSYGGRGHKATTMTQRLVIG</sequence>
<dbReference type="AlphaFoldDB" id="N1QBC0"/>
<dbReference type="EMBL" id="KB446555">
    <property type="protein sequence ID" value="EME89371.1"/>
    <property type="molecule type" value="Genomic_DNA"/>
</dbReference>
<dbReference type="VEuPathDB" id="FungiDB:MYCFIDRAFT_170826"/>
<organism evidence="1 2">
    <name type="scientific">Pseudocercospora fijiensis (strain CIRAD86)</name>
    <name type="common">Black leaf streak disease fungus</name>
    <name type="synonym">Mycosphaerella fijiensis</name>
    <dbReference type="NCBI Taxonomy" id="383855"/>
    <lineage>
        <taxon>Eukaryota</taxon>
        <taxon>Fungi</taxon>
        <taxon>Dikarya</taxon>
        <taxon>Ascomycota</taxon>
        <taxon>Pezizomycotina</taxon>
        <taxon>Dothideomycetes</taxon>
        <taxon>Dothideomycetidae</taxon>
        <taxon>Mycosphaerellales</taxon>
        <taxon>Mycosphaerellaceae</taxon>
        <taxon>Pseudocercospora</taxon>
    </lineage>
</organism>
<proteinExistence type="predicted"/>
<keyword evidence="2" id="KW-1185">Reference proteome</keyword>
<dbReference type="KEGG" id="pfj:MYCFIDRAFT_170826"/>
<evidence type="ECO:0000313" key="2">
    <source>
        <dbReference type="Proteomes" id="UP000016932"/>
    </source>
</evidence>
<evidence type="ECO:0000313" key="1">
    <source>
        <dbReference type="EMBL" id="EME89371.1"/>
    </source>
</evidence>
<dbReference type="Proteomes" id="UP000016932">
    <property type="component" value="Unassembled WGS sequence"/>
</dbReference>
<accession>N1QBC0</accession>
<gene>
    <name evidence="1" type="ORF">MYCFIDRAFT_170826</name>
</gene>
<dbReference type="GeneID" id="19332545"/>